<feature type="repeat" description="Solcar" evidence="9">
    <location>
        <begin position="141"/>
        <end position="227"/>
    </location>
</feature>
<gene>
    <name evidence="11" type="ORF">OMED0929_LOCUS4562</name>
</gene>
<dbReference type="PANTHER" id="PTHR45788:SF2">
    <property type="entry name" value="SUCCINATE_FUMARATE MITOCHONDRIAL TRANSPORTER"/>
    <property type="match status" value="1"/>
</dbReference>
<dbReference type="EMBL" id="HBEW01005443">
    <property type="protein sequence ID" value="CAD8583767.1"/>
    <property type="molecule type" value="Transcribed_RNA"/>
</dbReference>
<evidence type="ECO:0000256" key="3">
    <source>
        <dbReference type="ARBA" id="ARBA00022448"/>
    </source>
</evidence>
<dbReference type="AlphaFoldDB" id="A0A6T5YYT1"/>
<reference evidence="11" key="1">
    <citation type="submission" date="2021-01" db="EMBL/GenBank/DDBJ databases">
        <authorList>
            <person name="Corre E."/>
            <person name="Pelletier E."/>
            <person name="Niang G."/>
            <person name="Scheremetjew M."/>
            <person name="Finn R."/>
            <person name="Kale V."/>
            <person name="Holt S."/>
            <person name="Cochrane G."/>
            <person name="Meng A."/>
            <person name="Brown T."/>
            <person name="Cohen L."/>
        </authorList>
    </citation>
    <scope>NUCLEOTIDE SEQUENCE</scope>
    <source>
        <strain evidence="11">Clade-D-RCC2572</strain>
    </source>
</reference>
<evidence type="ECO:0000256" key="10">
    <source>
        <dbReference type="RuleBase" id="RU000488"/>
    </source>
</evidence>
<dbReference type="PANTHER" id="PTHR45788">
    <property type="entry name" value="SUCCINATE/FUMARATE MITOCHONDRIAL TRANSPORTER-RELATED"/>
    <property type="match status" value="1"/>
</dbReference>
<dbReference type="Pfam" id="PF00153">
    <property type="entry name" value="Mito_carr"/>
    <property type="match status" value="3"/>
</dbReference>
<comment type="similarity">
    <text evidence="2 10">Belongs to the mitochondrial carrier (TC 2.A.29) family.</text>
</comment>
<keyword evidence="4 9" id="KW-0812">Transmembrane</keyword>
<keyword evidence="3 10" id="KW-0813">Transport</keyword>
<evidence type="ECO:0000256" key="7">
    <source>
        <dbReference type="ARBA" id="ARBA00023128"/>
    </source>
</evidence>
<dbReference type="GO" id="GO:0031966">
    <property type="term" value="C:mitochondrial membrane"/>
    <property type="evidence" value="ECO:0007669"/>
    <property type="project" value="UniProtKB-SubCell"/>
</dbReference>
<accession>A0A6T5YYT1</accession>
<feature type="repeat" description="Solcar" evidence="9">
    <location>
        <begin position="239"/>
        <end position="327"/>
    </location>
</feature>
<dbReference type="InterPro" id="IPR023395">
    <property type="entry name" value="MCP_dom_sf"/>
</dbReference>
<dbReference type="SUPFAM" id="SSF103506">
    <property type="entry name" value="Mitochondrial carrier"/>
    <property type="match status" value="1"/>
</dbReference>
<evidence type="ECO:0000256" key="4">
    <source>
        <dbReference type="ARBA" id="ARBA00022692"/>
    </source>
</evidence>
<comment type="subcellular location">
    <subcellularLocation>
        <location evidence="1">Mitochondrion membrane</location>
        <topology evidence="1">Multi-pass membrane protein</topology>
    </subcellularLocation>
</comment>
<protein>
    <submittedName>
        <fullName evidence="11">Uncharacterized protein</fullName>
    </submittedName>
</protein>
<evidence type="ECO:0000256" key="2">
    <source>
        <dbReference type="ARBA" id="ARBA00006375"/>
    </source>
</evidence>
<dbReference type="Gene3D" id="1.50.40.10">
    <property type="entry name" value="Mitochondrial carrier domain"/>
    <property type="match status" value="1"/>
</dbReference>
<evidence type="ECO:0000313" key="11">
    <source>
        <dbReference type="EMBL" id="CAD8583767.1"/>
    </source>
</evidence>
<sequence>MSATAPSSSSSNARNAYTNTLLRFAPASAKESKSHQSGAAAGGAMLPIVKGLSGSFGGIIEACCLQPVDVVKTRLQLDKTGQYKGVVDCFKKIHAQEGVGALWKGLNAFATHLCFKYMLRMGTNATFQAAMMDDEGKLTTSRRMAAGFGAGVVEALVVVTPFEVVKIRLQQQKGLENLKYKGTIHCARTIIKEEGLLAMWNGVGPTIARNGTNQMCLFTAKAQVDSLLWDKHDGDGKALHPLQSLVSGGLAATIGPVATGPFDVMKTRLMAQNKTGVIKYKSALHALYLIPKEEGILAMWKGLLPRLMRIPPGQAVTFCVADQIIQRYLAFEEQRKREEAP</sequence>
<evidence type="ECO:0000256" key="9">
    <source>
        <dbReference type="PROSITE-ProRule" id="PRU00282"/>
    </source>
</evidence>
<feature type="repeat" description="Solcar" evidence="9">
    <location>
        <begin position="45"/>
        <end position="130"/>
    </location>
</feature>
<dbReference type="InterPro" id="IPR018108">
    <property type="entry name" value="MCP_transmembrane"/>
</dbReference>
<evidence type="ECO:0000256" key="6">
    <source>
        <dbReference type="ARBA" id="ARBA00022989"/>
    </source>
</evidence>
<dbReference type="GO" id="GO:0005469">
    <property type="term" value="F:succinate:fumarate antiporter activity"/>
    <property type="evidence" value="ECO:0007669"/>
    <property type="project" value="TreeGrafter"/>
</dbReference>
<keyword evidence="6" id="KW-1133">Transmembrane helix</keyword>
<evidence type="ECO:0000256" key="1">
    <source>
        <dbReference type="ARBA" id="ARBA00004225"/>
    </source>
</evidence>
<organism evidence="11">
    <name type="scientific">Ostreococcus mediterraneus</name>
    <dbReference type="NCBI Taxonomy" id="1486918"/>
    <lineage>
        <taxon>Eukaryota</taxon>
        <taxon>Viridiplantae</taxon>
        <taxon>Chlorophyta</taxon>
        <taxon>Mamiellophyceae</taxon>
        <taxon>Mamiellales</taxon>
        <taxon>Bathycoccaceae</taxon>
        <taxon>Ostreococcus</taxon>
    </lineage>
</organism>
<keyword evidence="5" id="KW-0677">Repeat</keyword>
<keyword evidence="7" id="KW-0496">Mitochondrion</keyword>
<evidence type="ECO:0000256" key="5">
    <source>
        <dbReference type="ARBA" id="ARBA00022737"/>
    </source>
</evidence>
<dbReference type="InterPro" id="IPR049563">
    <property type="entry name" value="TXTP-like"/>
</dbReference>
<dbReference type="PROSITE" id="PS50920">
    <property type="entry name" value="SOLCAR"/>
    <property type="match status" value="3"/>
</dbReference>
<evidence type="ECO:0000256" key="8">
    <source>
        <dbReference type="ARBA" id="ARBA00023136"/>
    </source>
</evidence>
<keyword evidence="8 9" id="KW-0472">Membrane</keyword>
<proteinExistence type="inferred from homology"/>
<name>A0A6T5YYT1_9CHLO</name>